<dbReference type="PANTHER" id="PTHR10380">
    <property type="entry name" value="CUTICLE PROTEIN"/>
    <property type="match status" value="1"/>
</dbReference>
<evidence type="ECO:0000256" key="2">
    <source>
        <dbReference type="PROSITE-ProRule" id="PRU00497"/>
    </source>
</evidence>
<name>A0ABM1N2Z4_NICVS</name>
<dbReference type="InterPro" id="IPR050468">
    <property type="entry name" value="Cuticle_Struct_Prot"/>
</dbReference>
<sequence>MKTFIVFASFLVLSMAAHIPILRQVTDINPDGSYNYAYETGNGIAAEEQGFLNGEGQVAQGQFQYPSPDGKTVRLVYLADEDGFRPQGDHLPTPPPIPPMIQKALDYLARTGKL</sequence>
<evidence type="ECO:0000256" key="1">
    <source>
        <dbReference type="ARBA" id="ARBA00022460"/>
    </source>
</evidence>
<evidence type="ECO:0000313" key="4">
    <source>
        <dbReference type="Proteomes" id="UP000695000"/>
    </source>
</evidence>
<dbReference type="PANTHER" id="PTHR10380:SF241">
    <property type="entry name" value="CUTICULAR PROTEIN 47EG-RELATED"/>
    <property type="match status" value="1"/>
</dbReference>
<dbReference type="RefSeq" id="XP_017781194.1">
    <property type="nucleotide sequence ID" value="XM_017925705.1"/>
</dbReference>
<dbReference type="PRINTS" id="PR00947">
    <property type="entry name" value="CUTICLE"/>
</dbReference>
<evidence type="ECO:0000256" key="3">
    <source>
        <dbReference type="SAM" id="SignalP"/>
    </source>
</evidence>
<keyword evidence="4" id="KW-1185">Reference proteome</keyword>
<proteinExistence type="predicted"/>
<feature type="chain" id="PRO_5045392065" evidence="3">
    <location>
        <begin position="17"/>
        <end position="114"/>
    </location>
</feature>
<dbReference type="PROSITE" id="PS00233">
    <property type="entry name" value="CHIT_BIND_RR_1"/>
    <property type="match status" value="1"/>
</dbReference>
<feature type="signal peptide" evidence="3">
    <location>
        <begin position="1"/>
        <end position="16"/>
    </location>
</feature>
<keyword evidence="3" id="KW-0732">Signal</keyword>
<dbReference type="Pfam" id="PF00379">
    <property type="entry name" value="Chitin_bind_4"/>
    <property type="match status" value="1"/>
</dbReference>
<organism evidence="4 5">
    <name type="scientific">Nicrophorus vespilloides</name>
    <name type="common">Boreal carrion beetle</name>
    <dbReference type="NCBI Taxonomy" id="110193"/>
    <lineage>
        <taxon>Eukaryota</taxon>
        <taxon>Metazoa</taxon>
        <taxon>Ecdysozoa</taxon>
        <taxon>Arthropoda</taxon>
        <taxon>Hexapoda</taxon>
        <taxon>Insecta</taxon>
        <taxon>Pterygota</taxon>
        <taxon>Neoptera</taxon>
        <taxon>Endopterygota</taxon>
        <taxon>Coleoptera</taxon>
        <taxon>Polyphaga</taxon>
        <taxon>Staphyliniformia</taxon>
        <taxon>Silphidae</taxon>
        <taxon>Nicrophorinae</taxon>
        <taxon>Nicrophorus</taxon>
    </lineage>
</organism>
<dbReference type="GeneID" id="108566009"/>
<dbReference type="Proteomes" id="UP000695000">
    <property type="component" value="Unplaced"/>
</dbReference>
<dbReference type="InterPro" id="IPR031311">
    <property type="entry name" value="CHIT_BIND_RR_consensus"/>
</dbReference>
<reference evidence="5" key="1">
    <citation type="submission" date="2025-08" db="UniProtKB">
        <authorList>
            <consortium name="RefSeq"/>
        </authorList>
    </citation>
    <scope>IDENTIFICATION</scope>
    <source>
        <tissue evidence="5">Whole Larva</tissue>
    </source>
</reference>
<evidence type="ECO:0000313" key="5">
    <source>
        <dbReference type="RefSeq" id="XP_017781194.1"/>
    </source>
</evidence>
<protein>
    <submittedName>
        <fullName evidence="5">Endocuticle structural glycoprotein SgAbd-8-like</fullName>
    </submittedName>
</protein>
<dbReference type="PROSITE" id="PS51155">
    <property type="entry name" value="CHIT_BIND_RR_2"/>
    <property type="match status" value="1"/>
</dbReference>
<keyword evidence="1 2" id="KW-0193">Cuticle</keyword>
<accession>A0ABM1N2Z4</accession>
<dbReference type="InterPro" id="IPR000618">
    <property type="entry name" value="Insect_cuticle"/>
</dbReference>
<gene>
    <name evidence="5" type="primary">LOC108566009</name>
</gene>